<feature type="compositionally biased region" description="Polar residues" evidence="9">
    <location>
        <begin position="1"/>
        <end position="12"/>
    </location>
</feature>
<accession>A0A8H3FE91</accession>
<evidence type="ECO:0000256" key="5">
    <source>
        <dbReference type="ARBA" id="ARBA00022989"/>
    </source>
</evidence>
<dbReference type="Proteomes" id="UP000664203">
    <property type="component" value="Unassembled WGS sequence"/>
</dbReference>
<evidence type="ECO:0000256" key="6">
    <source>
        <dbReference type="ARBA" id="ARBA00023034"/>
    </source>
</evidence>
<dbReference type="Gene3D" id="1.20.5.110">
    <property type="match status" value="1"/>
</dbReference>
<feature type="region of interest" description="Disordered" evidence="9">
    <location>
        <begin position="1"/>
        <end position="40"/>
    </location>
</feature>
<dbReference type="FunFam" id="1.20.5.110:FF:000057">
    <property type="entry name" value="SNARE complex subunit (Bet1), putative"/>
    <property type="match status" value="1"/>
</dbReference>
<keyword evidence="13" id="KW-1185">Reference proteome</keyword>
<dbReference type="GO" id="GO:0000139">
    <property type="term" value="C:Golgi membrane"/>
    <property type="evidence" value="ECO:0007669"/>
    <property type="project" value="UniProtKB-SubCell"/>
</dbReference>
<evidence type="ECO:0000256" key="9">
    <source>
        <dbReference type="SAM" id="MobiDB-lite"/>
    </source>
</evidence>
<feature type="transmembrane region" description="Helical" evidence="10">
    <location>
        <begin position="149"/>
        <end position="170"/>
    </location>
</feature>
<gene>
    <name evidence="12" type="primary">BET1</name>
    <name evidence="12" type="ORF">ALECFALPRED_002276</name>
</gene>
<protein>
    <submittedName>
        <fullName evidence="12">Protein transport protein bet1</fullName>
    </submittedName>
</protein>
<dbReference type="AlphaFoldDB" id="A0A8H3FE91"/>
<dbReference type="OrthoDB" id="261831at2759"/>
<feature type="domain" description="T-SNARE coiled-coil homology" evidence="11">
    <location>
        <begin position="81"/>
        <end position="143"/>
    </location>
</feature>
<dbReference type="CDD" id="cd15853">
    <property type="entry name" value="SNARE_Bet1"/>
    <property type="match status" value="1"/>
</dbReference>
<dbReference type="PROSITE" id="PS50192">
    <property type="entry name" value="T_SNARE"/>
    <property type="match status" value="1"/>
</dbReference>
<evidence type="ECO:0000256" key="2">
    <source>
        <dbReference type="ARBA" id="ARBA00022448"/>
    </source>
</evidence>
<dbReference type="EMBL" id="CAJPDR010000162">
    <property type="protein sequence ID" value="CAF9922969.1"/>
    <property type="molecule type" value="Genomic_DNA"/>
</dbReference>
<evidence type="ECO:0000256" key="4">
    <source>
        <dbReference type="ARBA" id="ARBA00022927"/>
    </source>
</evidence>
<dbReference type="PANTHER" id="PTHR12791">
    <property type="entry name" value="GOLGI SNARE BET1-RELATED"/>
    <property type="match status" value="1"/>
</dbReference>
<keyword evidence="5 10" id="KW-1133">Transmembrane helix</keyword>
<comment type="subcellular location">
    <subcellularLocation>
        <location evidence="8">Endomembrane system</location>
        <topology evidence="8">Single-pass type IV membrane protein</topology>
    </subcellularLocation>
    <subcellularLocation>
        <location evidence="1">Golgi apparatus membrane</location>
    </subcellularLocation>
</comment>
<keyword evidence="3 10" id="KW-0812">Transmembrane</keyword>
<name>A0A8H3FE91_9LECA</name>
<evidence type="ECO:0000259" key="11">
    <source>
        <dbReference type="PROSITE" id="PS50192"/>
    </source>
</evidence>
<dbReference type="InterPro" id="IPR000727">
    <property type="entry name" value="T_SNARE_dom"/>
</dbReference>
<keyword evidence="6" id="KW-0333">Golgi apparatus</keyword>
<sequence length="171" mass="18509">MTVSSRFGPSTLHQRDPRSALFDSYTGDRNRTASASPGGYGYAGSSGSGMGAGGGGMGQVNGAFRSATPNSRGQYSDAVLSELENQNDQHLEGISAKVKMLKDITVSIGDEIRSSSSLADTMNDSFDNTRVRLRGTMNRMLRMAEKTGVGWKVWVAFFVAVWLVFAYVWLF</sequence>
<reference evidence="12" key="1">
    <citation type="submission" date="2021-03" db="EMBL/GenBank/DDBJ databases">
        <authorList>
            <person name="Tagirdzhanova G."/>
        </authorList>
    </citation>
    <scope>NUCLEOTIDE SEQUENCE</scope>
</reference>
<dbReference type="InterPro" id="IPR039899">
    <property type="entry name" value="BET1_SNARE"/>
</dbReference>
<evidence type="ECO:0000256" key="3">
    <source>
        <dbReference type="ARBA" id="ARBA00022692"/>
    </source>
</evidence>
<evidence type="ECO:0000256" key="10">
    <source>
        <dbReference type="SAM" id="Phobius"/>
    </source>
</evidence>
<evidence type="ECO:0000313" key="13">
    <source>
        <dbReference type="Proteomes" id="UP000664203"/>
    </source>
</evidence>
<dbReference type="GO" id="GO:0015031">
    <property type="term" value="P:protein transport"/>
    <property type="evidence" value="ECO:0007669"/>
    <property type="project" value="UniProtKB-KW"/>
</dbReference>
<dbReference type="SUPFAM" id="SSF58038">
    <property type="entry name" value="SNARE fusion complex"/>
    <property type="match status" value="1"/>
</dbReference>
<evidence type="ECO:0000256" key="8">
    <source>
        <dbReference type="ARBA" id="ARBA00046280"/>
    </source>
</evidence>
<keyword evidence="7 10" id="KW-0472">Membrane</keyword>
<evidence type="ECO:0000256" key="7">
    <source>
        <dbReference type="ARBA" id="ARBA00023136"/>
    </source>
</evidence>
<evidence type="ECO:0000313" key="12">
    <source>
        <dbReference type="EMBL" id="CAF9922969.1"/>
    </source>
</evidence>
<proteinExistence type="predicted"/>
<dbReference type="SMART" id="SM00397">
    <property type="entry name" value="t_SNARE"/>
    <property type="match status" value="1"/>
</dbReference>
<keyword evidence="4" id="KW-0653">Protein transport</keyword>
<comment type="caution">
    <text evidence="12">The sequence shown here is derived from an EMBL/GenBank/DDBJ whole genome shotgun (WGS) entry which is preliminary data.</text>
</comment>
<keyword evidence="2" id="KW-0813">Transport</keyword>
<evidence type="ECO:0000256" key="1">
    <source>
        <dbReference type="ARBA" id="ARBA00004394"/>
    </source>
</evidence>
<organism evidence="12 13">
    <name type="scientific">Alectoria fallacina</name>
    <dbReference type="NCBI Taxonomy" id="1903189"/>
    <lineage>
        <taxon>Eukaryota</taxon>
        <taxon>Fungi</taxon>
        <taxon>Dikarya</taxon>
        <taxon>Ascomycota</taxon>
        <taxon>Pezizomycotina</taxon>
        <taxon>Lecanoromycetes</taxon>
        <taxon>OSLEUM clade</taxon>
        <taxon>Lecanoromycetidae</taxon>
        <taxon>Lecanorales</taxon>
        <taxon>Lecanorineae</taxon>
        <taxon>Parmeliaceae</taxon>
        <taxon>Alectoria</taxon>
    </lineage>
</organism>